<dbReference type="GO" id="GO:0005886">
    <property type="term" value="C:plasma membrane"/>
    <property type="evidence" value="ECO:0007669"/>
    <property type="project" value="UniProtKB-SubCell"/>
</dbReference>
<evidence type="ECO:0000256" key="10">
    <source>
        <dbReference type="ARBA" id="ARBA00023201"/>
    </source>
</evidence>
<feature type="transmembrane region" description="Helical" evidence="12">
    <location>
        <begin position="81"/>
        <end position="101"/>
    </location>
</feature>
<dbReference type="EMBL" id="JAEAOA010001122">
    <property type="protein sequence ID" value="KAK3597516.1"/>
    <property type="molecule type" value="Genomic_DNA"/>
</dbReference>
<feature type="transmembrane region" description="Helical" evidence="12">
    <location>
        <begin position="37"/>
        <end position="61"/>
    </location>
</feature>
<dbReference type="InterPro" id="IPR038377">
    <property type="entry name" value="Na/Glc_symporter_sf"/>
</dbReference>
<evidence type="ECO:0000256" key="2">
    <source>
        <dbReference type="ARBA" id="ARBA00006434"/>
    </source>
</evidence>
<evidence type="ECO:0000256" key="7">
    <source>
        <dbReference type="ARBA" id="ARBA00023053"/>
    </source>
</evidence>
<dbReference type="PROSITE" id="PS50283">
    <property type="entry name" value="NA_SOLUT_SYMP_3"/>
    <property type="match status" value="1"/>
</dbReference>
<evidence type="ECO:0000256" key="6">
    <source>
        <dbReference type="ARBA" id="ARBA00022989"/>
    </source>
</evidence>
<evidence type="ECO:0000256" key="1">
    <source>
        <dbReference type="ARBA" id="ARBA00004651"/>
    </source>
</evidence>
<keyword evidence="10" id="KW-0739">Sodium transport</keyword>
<keyword evidence="9 12" id="KW-0472">Membrane</keyword>
<evidence type="ECO:0008006" key="15">
    <source>
        <dbReference type="Google" id="ProtNLM"/>
    </source>
</evidence>
<protein>
    <recommendedName>
        <fullName evidence="15">Sodium:solute symporter</fullName>
    </recommendedName>
</protein>
<sequence>ILSMAMGLYAPALALNQGNVTPKGGLKAVMWTDSFQMIIIVAGFLAVAIQGTTEVGGFGVVWERAQNGSKLDLNNFDLNPLTRHTFWGLIIGGSITSLTAYGGNQAMIQRYLSMENTKKAKM</sequence>
<keyword evidence="5 12" id="KW-0812">Transmembrane</keyword>
<keyword evidence="4" id="KW-1003">Cell membrane</keyword>
<name>A0AAE0SSY0_9BIVA</name>
<comment type="subcellular location">
    <subcellularLocation>
        <location evidence="1">Cell membrane</location>
        <topology evidence="1">Multi-pass membrane protein</topology>
    </subcellularLocation>
</comment>
<accession>A0AAE0SSY0</accession>
<dbReference type="Pfam" id="PF00474">
    <property type="entry name" value="SSF"/>
    <property type="match status" value="1"/>
</dbReference>
<evidence type="ECO:0000256" key="12">
    <source>
        <dbReference type="SAM" id="Phobius"/>
    </source>
</evidence>
<evidence type="ECO:0000256" key="8">
    <source>
        <dbReference type="ARBA" id="ARBA00023065"/>
    </source>
</evidence>
<evidence type="ECO:0000256" key="3">
    <source>
        <dbReference type="ARBA" id="ARBA00022448"/>
    </source>
</evidence>
<keyword evidence="6 12" id="KW-1133">Transmembrane helix</keyword>
<keyword evidence="14" id="KW-1185">Reference proteome</keyword>
<evidence type="ECO:0000256" key="4">
    <source>
        <dbReference type="ARBA" id="ARBA00022475"/>
    </source>
</evidence>
<evidence type="ECO:0000313" key="14">
    <source>
        <dbReference type="Proteomes" id="UP001195483"/>
    </source>
</evidence>
<evidence type="ECO:0000256" key="11">
    <source>
        <dbReference type="RuleBase" id="RU362091"/>
    </source>
</evidence>
<evidence type="ECO:0000313" key="13">
    <source>
        <dbReference type="EMBL" id="KAK3597516.1"/>
    </source>
</evidence>
<dbReference type="InterPro" id="IPR051163">
    <property type="entry name" value="Sodium:Solute_Symporter_SSF"/>
</dbReference>
<dbReference type="Proteomes" id="UP001195483">
    <property type="component" value="Unassembled WGS sequence"/>
</dbReference>
<gene>
    <name evidence="13" type="ORF">CHS0354_018108</name>
</gene>
<dbReference type="InterPro" id="IPR001734">
    <property type="entry name" value="Na/solute_symporter"/>
</dbReference>
<keyword evidence="3" id="KW-0813">Transport</keyword>
<dbReference type="Gene3D" id="1.20.1730.10">
    <property type="entry name" value="Sodium/glucose cotransporter"/>
    <property type="match status" value="1"/>
</dbReference>
<dbReference type="GO" id="GO:0006814">
    <property type="term" value="P:sodium ion transport"/>
    <property type="evidence" value="ECO:0007669"/>
    <property type="project" value="UniProtKB-KW"/>
</dbReference>
<proteinExistence type="inferred from homology"/>
<dbReference type="PANTHER" id="PTHR42985">
    <property type="entry name" value="SODIUM-COUPLED MONOCARBOXYLATE TRANSPORTER"/>
    <property type="match status" value="1"/>
</dbReference>
<comment type="similarity">
    <text evidence="2 11">Belongs to the sodium:solute symporter (SSF) (TC 2.A.21) family.</text>
</comment>
<evidence type="ECO:0000256" key="9">
    <source>
        <dbReference type="ARBA" id="ARBA00023136"/>
    </source>
</evidence>
<reference evidence="13" key="1">
    <citation type="journal article" date="2021" name="Genome Biol. Evol.">
        <title>A High-Quality Reference Genome for a Parasitic Bivalve with Doubly Uniparental Inheritance (Bivalvia: Unionida).</title>
        <authorList>
            <person name="Smith C.H."/>
        </authorList>
    </citation>
    <scope>NUCLEOTIDE SEQUENCE</scope>
    <source>
        <strain evidence="13">CHS0354</strain>
    </source>
</reference>
<dbReference type="GO" id="GO:0015293">
    <property type="term" value="F:symporter activity"/>
    <property type="evidence" value="ECO:0007669"/>
    <property type="project" value="TreeGrafter"/>
</dbReference>
<keyword evidence="7" id="KW-0915">Sodium</keyword>
<keyword evidence="8" id="KW-0406">Ion transport</keyword>
<feature type="non-terminal residue" evidence="13">
    <location>
        <position position="1"/>
    </location>
</feature>
<reference evidence="13" key="2">
    <citation type="journal article" date="2021" name="Genome Biol. Evol.">
        <title>Developing a high-quality reference genome for a parasitic bivalve with doubly uniparental inheritance (Bivalvia: Unionida).</title>
        <authorList>
            <person name="Smith C.H."/>
        </authorList>
    </citation>
    <scope>NUCLEOTIDE SEQUENCE</scope>
    <source>
        <strain evidence="13">CHS0354</strain>
        <tissue evidence="13">Mantle</tissue>
    </source>
</reference>
<comment type="caution">
    <text evidence="13">The sequence shown here is derived from an EMBL/GenBank/DDBJ whole genome shotgun (WGS) entry which is preliminary data.</text>
</comment>
<evidence type="ECO:0000256" key="5">
    <source>
        <dbReference type="ARBA" id="ARBA00022692"/>
    </source>
</evidence>
<dbReference type="PANTHER" id="PTHR42985:SF40">
    <property type="entry name" value="LD47995P-RELATED"/>
    <property type="match status" value="1"/>
</dbReference>
<dbReference type="AlphaFoldDB" id="A0AAE0SSY0"/>
<reference evidence="13" key="3">
    <citation type="submission" date="2023-05" db="EMBL/GenBank/DDBJ databases">
        <authorList>
            <person name="Smith C.H."/>
        </authorList>
    </citation>
    <scope>NUCLEOTIDE SEQUENCE</scope>
    <source>
        <strain evidence="13">CHS0354</strain>
        <tissue evidence="13">Mantle</tissue>
    </source>
</reference>
<organism evidence="13 14">
    <name type="scientific">Potamilus streckersoni</name>
    <dbReference type="NCBI Taxonomy" id="2493646"/>
    <lineage>
        <taxon>Eukaryota</taxon>
        <taxon>Metazoa</taxon>
        <taxon>Spiralia</taxon>
        <taxon>Lophotrochozoa</taxon>
        <taxon>Mollusca</taxon>
        <taxon>Bivalvia</taxon>
        <taxon>Autobranchia</taxon>
        <taxon>Heteroconchia</taxon>
        <taxon>Palaeoheterodonta</taxon>
        <taxon>Unionida</taxon>
        <taxon>Unionoidea</taxon>
        <taxon>Unionidae</taxon>
        <taxon>Ambleminae</taxon>
        <taxon>Lampsilini</taxon>
        <taxon>Potamilus</taxon>
    </lineage>
</organism>